<dbReference type="EMBL" id="MK072070">
    <property type="protein sequence ID" value="AYV78127.1"/>
    <property type="molecule type" value="Genomic_DNA"/>
</dbReference>
<gene>
    <name evidence="1" type="ORF">Edafosvirus5_45</name>
</gene>
<evidence type="ECO:0008006" key="2">
    <source>
        <dbReference type="Google" id="ProtNLM"/>
    </source>
</evidence>
<reference evidence="1" key="1">
    <citation type="submission" date="2018-10" db="EMBL/GenBank/DDBJ databases">
        <title>Hidden diversity of soil giant viruses.</title>
        <authorList>
            <person name="Schulz F."/>
            <person name="Alteio L."/>
            <person name="Goudeau D."/>
            <person name="Ryan E.M."/>
            <person name="Malmstrom R.R."/>
            <person name="Blanchard J."/>
            <person name="Woyke T."/>
        </authorList>
    </citation>
    <scope>NUCLEOTIDE SEQUENCE</scope>
    <source>
        <strain evidence="1">EDV1</strain>
    </source>
</reference>
<name>A0A3G4ZTC1_9VIRU</name>
<organism evidence="1">
    <name type="scientific">Edafosvirus sp</name>
    <dbReference type="NCBI Taxonomy" id="2487765"/>
    <lineage>
        <taxon>Viruses</taxon>
        <taxon>Varidnaviria</taxon>
        <taxon>Bamfordvirae</taxon>
        <taxon>Nucleocytoviricota</taxon>
        <taxon>Megaviricetes</taxon>
        <taxon>Imitervirales</taxon>
        <taxon>Mimiviridae</taxon>
        <taxon>Klosneuvirinae</taxon>
    </lineage>
</organism>
<evidence type="ECO:0000313" key="1">
    <source>
        <dbReference type="EMBL" id="AYV78127.1"/>
    </source>
</evidence>
<sequence>MASRTKFHCSAKVCIAYFPNTDELKTHEKDCLSLLKQTVRKLEKRLRQKEGEEKKHLTIATNFESHIFCCKADMCDDRFLDICELNMHERNCKYILIEKREHLEKLLAS</sequence>
<proteinExistence type="predicted"/>
<accession>A0A3G4ZTC1</accession>
<protein>
    <recommendedName>
        <fullName evidence="2">C2H2-type domain-containing protein</fullName>
    </recommendedName>
</protein>